<feature type="transmembrane region" description="Helical" evidence="14">
    <location>
        <begin position="209"/>
        <end position="227"/>
    </location>
</feature>
<accession>A0A812RTU2</accession>
<keyword evidence="8" id="KW-0630">Potassium</keyword>
<name>A0A812RTU2_9DINO</name>
<dbReference type="PROSITE" id="PS50222">
    <property type="entry name" value="EF_HAND_2"/>
    <property type="match status" value="2"/>
</dbReference>
<gene>
    <name evidence="16" type="primary">KCNB1</name>
    <name evidence="16" type="ORF">SNAT2548_LOCUS24697</name>
</gene>
<dbReference type="OrthoDB" id="550575at2759"/>
<sequence>MGRRPSHMSNESSAAPSSAESSDRTPGHEDENAQTSTPYRGRSRQMLPVRSMDLKVAWKLHAKEVTRELGTLSAADKRIQPLLRLVYRSRLDYVWELLDDPASSRWAWRVSQFLKMLVIFSVLISNLETTKPPMLDRNLVVVLQISFDAVFLVEFLCRILSAPSKRSYLRDPLNWADMLSGLGLPLRASVGFGIEGLGRVGWGMETIQLILLYFLPLARLLKLLRYFDSLRLLIDACVNSAEALPVLAYMLAVMVLFSATIIYLVESEDNIPTLQHALWLAIVTVTTVGYGDYFPKSPWGYLCVSVLTFISVLFLALPVGIVGHEFTQSWLSRRRVILQTRVRRCLNKWGYTAGDLQMLFEYADADGDGSLALVEFIELVRQMRIGVSAEAAAELFTMFDSDQNGTLDRTEVLRHLFPDEYVREKHLMHQASLEVSKHRIGQALDQWGSSRLSADDPMKPPVEPPVVEPQPSDGPLESQIDMPVFVGRDEPDPVCEQTV</sequence>
<evidence type="ECO:0000256" key="13">
    <source>
        <dbReference type="SAM" id="MobiDB-lite"/>
    </source>
</evidence>
<evidence type="ECO:0000256" key="3">
    <source>
        <dbReference type="ARBA" id="ARBA00022538"/>
    </source>
</evidence>
<dbReference type="PRINTS" id="PR00169">
    <property type="entry name" value="KCHANNEL"/>
</dbReference>
<dbReference type="PROSITE" id="PS00018">
    <property type="entry name" value="EF_HAND_1"/>
    <property type="match status" value="2"/>
</dbReference>
<keyword evidence="5" id="KW-0631">Potassium channel</keyword>
<dbReference type="GO" id="GO:0008076">
    <property type="term" value="C:voltage-gated potassium channel complex"/>
    <property type="evidence" value="ECO:0007669"/>
    <property type="project" value="InterPro"/>
</dbReference>
<feature type="region of interest" description="Disordered" evidence="13">
    <location>
        <begin position="450"/>
        <end position="480"/>
    </location>
</feature>
<keyword evidence="11 14" id="KW-0472">Membrane</keyword>
<dbReference type="CDD" id="cd00051">
    <property type="entry name" value="EFh"/>
    <property type="match status" value="1"/>
</dbReference>
<comment type="caution">
    <text evidence="16">The sequence shown here is derived from an EMBL/GenBank/DDBJ whole genome shotgun (WGS) entry which is preliminary data.</text>
</comment>
<dbReference type="Pfam" id="PF13499">
    <property type="entry name" value="EF-hand_7"/>
    <property type="match status" value="1"/>
</dbReference>
<evidence type="ECO:0000256" key="14">
    <source>
        <dbReference type="SAM" id="Phobius"/>
    </source>
</evidence>
<evidence type="ECO:0000256" key="4">
    <source>
        <dbReference type="ARBA" id="ARBA00022692"/>
    </source>
</evidence>
<keyword evidence="12" id="KW-0407">Ion channel</keyword>
<feature type="domain" description="EF-hand" evidence="15">
    <location>
        <begin position="387"/>
        <end position="422"/>
    </location>
</feature>
<dbReference type="Proteomes" id="UP000604046">
    <property type="component" value="Unassembled WGS sequence"/>
</dbReference>
<keyword evidence="2" id="KW-0813">Transport</keyword>
<dbReference type="GO" id="GO:0001508">
    <property type="term" value="P:action potential"/>
    <property type="evidence" value="ECO:0007669"/>
    <property type="project" value="TreeGrafter"/>
</dbReference>
<feature type="transmembrane region" description="Helical" evidence="14">
    <location>
        <begin position="299"/>
        <end position="323"/>
    </location>
</feature>
<dbReference type="SMART" id="SM00054">
    <property type="entry name" value="EFh"/>
    <property type="match status" value="2"/>
</dbReference>
<keyword evidence="10" id="KW-0406">Ion transport</keyword>
<dbReference type="InterPro" id="IPR011992">
    <property type="entry name" value="EF-hand-dom_pair"/>
</dbReference>
<dbReference type="GO" id="GO:0005509">
    <property type="term" value="F:calcium ion binding"/>
    <property type="evidence" value="ECO:0007669"/>
    <property type="project" value="InterPro"/>
</dbReference>
<evidence type="ECO:0000313" key="16">
    <source>
        <dbReference type="EMBL" id="CAE7451232.1"/>
    </source>
</evidence>
<keyword evidence="4 14" id="KW-0812">Transmembrane</keyword>
<dbReference type="SUPFAM" id="SSF47473">
    <property type="entry name" value="EF-hand"/>
    <property type="match status" value="1"/>
</dbReference>
<evidence type="ECO:0000256" key="2">
    <source>
        <dbReference type="ARBA" id="ARBA00022448"/>
    </source>
</evidence>
<dbReference type="EMBL" id="CAJNDS010002367">
    <property type="protein sequence ID" value="CAE7451232.1"/>
    <property type="molecule type" value="Genomic_DNA"/>
</dbReference>
<evidence type="ECO:0000313" key="17">
    <source>
        <dbReference type="Proteomes" id="UP000604046"/>
    </source>
</evidence>
<comment type="subcellular location">
    <subcellularLocation>
        <location evidence="1">Membrane</location>
        <topology evidence="1">Multi-pass membrane protein</topology>
    </subcellularLocation>
</comment>
<organism evidence="16 17">
    <name type="scientific">Symbiodinium natans</name>
    <dbReference type="NCBI Taxonomy" id="878477"/>
    <lineage>
        <taxon>Eukaryota</taxon>
        <taxon>Sar</taxon>
        <taxon>Alveolata</taxon>
        <taxon>Dinophyceae</taxon>
        <taxon>Suessiales</taxon>
        <taxon>Symbiodiniaceae</taxon>
        <taxon>Symbiodinium</taxon>
    </lineage>
</organism>
<dbReference type="InterPro" id="IPR018247">
    <property type="entry name" value="EF_Hand_1_Ca_BS"/>
</dbReference>
<dbReference type="InterPro" id="IPR002048">
    <property type="entry name" value="EF_hand_dom"/>
</dbReference>
<dbReference type="Gene3D" id="1.10.287.70">
    <property type="match status" value="1"/>
</dbReference>
<proteinExistence type="predicted"/>
<dbReference type="InterPro" id="IPR028325">
    <property type="entry name" value="VG_K_chnl"/>
</dbReference>
<keyword evidence="3" id="KW-0633">Potassium transport</keyword>
<evidence type="ECO:0000256" key="7">
    <source>
        <dbReference type="ARBA" id="ARBA00022882"/>
    </source>
</evidence>
<evidence type="ECO:0000256" key="9">
    <source>
        <dbReference type="ARBA" id="ARBA00022989"/>
    </source>
</evidence>
<evidence type="ECO:0000259" key="15">
    <source>
        <dbReference type="PROSITE" id="PS50222"/>
    </source>
</evidence>
<reference evidence="16" key="1">
    <citation type="submission" date="2021-02" db="EMBL/GenBank/DDBJ databases">
        <authorList>
            <person name="Dougan E. K."/>
            <person name="Rhodes N."/>
            <person name="Thang M."/>
            <person name="Chan C."/>
        </authorList>
    </citation>
    <scope>NUCLEOTIDE SEQUENCE</scope>
</reference>
<keyword evidence="6" id="KW-0106">Calcium</keyword>
<evidence type="ECO:0000256" key="11">
    <source>
        <dbReference type="ARBA" id="ARBA00023136"/>
    </source>
</evidence>
<evidence type="ECO:0000256" key="8">
    <source>
        <dbReference type="ARBA" id="ARBA00022958"/>
    </source>
</evidence>
<evidence type="ECO:0000256" key="1">
    <source>
        <dbReference type="ARBA" id="ARBA00004141"/>
    </source>
</evidence>
<dbReference type="SUPFAM" id="SSF81324">
    <property type="entry name" value="Voltage-gated potassium channels"/>
    <property type="match status" value="1"/>
</dbReference>
<dbReference type="InterPro" id="IPR027359">
    <property type="entry name" value="Volt_channel_dom_sf"/>
</dbReference>
<dbReference type="PANTHER" id="PTHR11537">
    <property type="entry name" value="VOLTAGE-GATED POTASSIUM CHANNEL"/>
    <property type="match status" value="1"/>
</dbReference>
<feature type="compositionally biased region" description="Pro residues" evidence="13">
    <location>
        <begin position="459"/>
        <end position="468"/>
    </location>
</feature>
<feature type="compositionally biased region" description="Basic and acidic residues" evidence="13">
    <location>
        <begin position="21"/>
        <end position="31"/>
    </location>
</feature>
<feature type="transmembrane region" description="Helical" evidence="14">
    <location>
        <begin position="247"/>
        <end position="265"/>
    </location>
</feature>
<dbReference type="Pfam" id="PF00520">
    <property type="entry name" value="Ion_trans"/>
    <property type="match status" value="1"/>
</dbReference>
<dbReference type="Gene3D" id="1.20.120.350">
    <property type="entry name" value="Voltage-gated potassium channels. Chain C"/>
    <property type="match status" value="1"/>
</dbReference>
<feature type="transmembrane region" description="Helical" evidence="14">
    <location>
        <begin position="277"/>
        <end position="293"/>
    </location>
</feature>
<feature type="domain" description="EF-hand" evidence="15">
    <location>
        <begin position="351"/>
        <end position="386"/>
    </location>
</feature>
<feature type="compositionally biased region" description="Low complexity" evidence="13">
    <location>
        <begin position="9"/>
        <end position="20"/>
    </location>
</feature>
<evidence type="ECO:0000256" key="10">
    <source>
        <dbReference type="ARBA" id="ARBA00023065"/>
    </source>
</evidence>
<protein>
    <submittedName>
        <fullName evidence="16">KCNB1 protein</fullName>
    </submittedName>
</protein>
<dbReference type="Gene3D" id="1.10.238.10">
    <property type="entry name" value="EF-hand"/>
    <property type="match status" value="1"/>
</dbReference>
<evidence type="ECO:0000256" key="6">
    <source>
        <dbReference type="ARBA" id="ARBA00022837"/>
    </source>
</evidence>
<evidence type="ECO:0000256" key="5">
    <source>
        <dbReference type="ARBA" id="ARBA00022826"/>
    </source>
</evidence>
<keyword evidence="7" id="KW-0851">Voltage-gated channel</keyword>
<evidence type="ECO:0000256" key="12">
    <source>
        <dbReference type="ARBA" id="ARBA00023303"/>
    </source>
</evidence>
<keyword evidence="17" id="KW-1185">Reference proteome</keyword>
<dbReference type="GO" id="GO:0005249">
    <property type="term" value="F:voltage-gated potassium channel activity"/>
    <property type="evidence" value="ECO:0007669"/>
    <property type="project" value="InterPro"/>
</dbReference>
<dbReference type="InterPro" id="IPR005821">
    <property type="entry name" value="Ion_trans_dom"/>
</dbReference>
<keyword evidence="9 14" id="KW-1133">Transmembrane helix</keyword>
<dbReference type="AlphaFoldDB" id="A0A812RTU2"/>
<feature type="region of interest" description="Disordered" evidence="13">
    <location>
        <begin position="1"/>
        <end position="44"/>
    </location>
</feature>
<dbReference type="PANTHER" id="PTHR11537:SF254">
    <property type="entry name" value="POTASSIUM VOLTAGE-GATED CHANNEL PROTEIN SHAB"/>
    <property type="match status" value="1"/>
</dbReference>